<evidence type="ECO:0000256" key="3">
    <source>
        <dbReference type="ARBA" id="ARBA00022692"/>
    </source>
</evidence>
<keyword evidence="2 6" id="KW-1003">Cell membrane</keyword>
<dbReference type="AlphaFoldDB" id="A0A0R1RM55"/>
<comment type="caution">
    <text evidence="10">The sequence shown here is derived from an EMBL/GenBank/DDBJ whole genome shotgun (WGS) entry which is preliminary data.</text>
</comment>
<dbReference type="Pfam" id="PF01368">
    <property type="entry name" value="DHH"/>
    <property type="match status" value="1"/>
</dbReference>
<accession>A0A0R1RM55</accession>
<keyword evidence="5 6" id="KW-0472">Membrane</keyword>
<evidence type="ECO:0000313" key="11">
    <source>
        <dbReference type="Proteomes" id="UP000051697"/>
    </source>
</evidence>
<evidence type="ECO:0000313" key="10">
    <source>
        <dbReference type="EMBL" id="KRL55690.1"/>
    </source>
</evidence>
<dbReference type="Proteomes" id="UP000051697">
    <property type="component" value="Unassembled WGS sequence"/>
</dbReference>
<dbReference type="GO" id="GO:0046872">
    <property type="term" value="F:metal ion binding"/>
    <property type="evidence" value="ECO:0007669"/>
    <property type="project" value="UniProtKB-KW"/>
</dbReference>
<keyword evidence="6" id="KW-0378">Hydrolase</keyword>
<evidence type="ECO:0000256" key="6">
    <source>
        <dbReference type="PIRNR" id="PIRNR026583"/>
    </source>
</evidence>
<dbReference type="InterPro" id="IPR051319">
    <property type="entry name" value="Oligoribo/pAp-PDE_c-di-AMP_PDE"/>
</dbReference>
<feature type="binding site" evidence="7">
    <location>
        <position position="362"/>
    </location>
    <ligand>
        <name>Mn(2+)</name>
        <dbReference type="ChEBI" id="CHEBI:29035"/>
        <label>1</label>
    </ligand>
</feature>
<comment type="subcellular location">
    <subcellularLocation>
        <location evidence="1">Cell membrane</location>
        <topology evidence="1">Multi-pass membrane protein</topology>
    </subcellularLocation>
</comment>
<dbReference type="Pfam" id="PF21370">
    <property type="entry name" value="PAS_GdpP"/>
    <property type="match status" value="1"/>
</dbReference>
<dbReference type="InterPro" id="IPR003156">
    <property type="entry name" value="DHHA1_dom"/>
</dbReference>
<feature type="binding site" evidence="7">
    <location>
        <position position="439"/>
    </location>
    <ligand>
        <name>Mn(2+)</name>
        <dbReference type="ChEBI" id="CHEBI:29035"/>
        <label>2</label>
    </ligand>
</feature>
<dbReference type="Pfam" id="PF02272">
    <property type="entry name" value="DHHA1"/>
    <property type="match status" value="1"/>
</dbReference>
<feature type="binding site" evidence="7">
    <location>
        <position position="368"/>
    </location>
    <ligand>
        <name>Mn(2+)</name>
        <dbReference type="ChEBI" id="CHEBI:29035"/>
        <label>2</label>
    </ligand>
</feature>
<comment type="similarity">
    <text evidence="6">Belongs to the GdpP/PdeA phosphodiesterase family.</text>
</comment>
<comment type="cofactor">
    <cofactor evidence="7">
        <name>Mn(2+)</name>
        <dbReference type="ChEBI" id="CHEBI:29035"/>
    </cofactor>
    <text evidence="7">For phosphodiesterase activity, probably binds 2 Mn(2+) per subunit.</text>
</comment>
<dbReference type="EMBL" id="AZFE01000031">
    <property type="protein sequence ID" value="KRL55690.1"/>
    <property type="molecule type" value="Genomic_DNA"/>
</dbReference>
<dbReference type="Gene3D" id="3.10.310.30">
    <property type="match status" value="1"/>
</dbReference>
<gene>
    <name evidence="10" type="ORF">FC70_GL001294</name>
</gene>
<dbReference type="EC" id="3.1.4.-" evidence="6"/>
<evidence type="ECO:0000256" key="7">
    <source>
        <dbReference type="PIRSR" id="PIRSR026583-50"/>
    </source>
</evidence>
<dbReference type="InterPro" id="IPR001667">
    <property type="entry name" value="DDH_dom"/>
</dbReference>
<proteinExistence type="inferred from homology"/>
<evidence type="ECO:0000256" key="8">
    <source>
        <dbReference type="SAM" id="Phobius"/>
    </source>
</evidence>
<dbReference type="InterPro" id="IPR038763">
    <property type="entry name" value="DHH_sf"/>
</dbReference>
<dbReference type="PATRIC" id="fig|1423778.4.peg.1328"/>
<dbReference type="PROSITE" id="PS50887">
    <property type="entry name" value="GGDEF"/>
    <property type="match status" value="1"/>
</dbReference>
<keyword evidence="4 8" id="KW-1133">Transmembrane helix</keyword>
<dbReference type="Pfam" id="PF24898">
    <property type="entry name" value="GGDEF_GdpP"/>
    <property type="match status" value="1"/>
</dbReference>
<feature type="domain" description="GGDEF" evidence="9">
    <location>
        <begin position="190"/>
        <end position="318"/>
    </location>
</feature>
<dbReference type="GO" id="GO:0016787">
    <property type="term" value="F:hydrolase activity"/>
    <property type="evidence" value="ECO:0007669"/>
    <property type="project" value="UniProtKB-UniRule"/>
</dbReference>
<dbReference type="GO" id="GO:0106409">
    <property type="term" value="F:cyclic-di-AMP phosphodiesterase activity"/>
    <property type="evidence" value="ECO:0007669"/>
    <property type="project" value="RHEA"/>
</dbReference>
<dbReference type="FunFam" id="3.90.1640.10:FF:000002">
    <property type="entry name" value="Cyclic-di-AMP phosphodiesterase"/>
    <property type="match status" value="1"/>
</dbReference>
<keyword evidence="7" id="KW-0464">Manganese</keyword>
<dbReference type="PIRSF" id="PIRSF026583">
    <property type="entry name" value="YybT"/>
    <property type="match status" value="1"/>
</dbReference>
<keyword evidence="3 8" id="KW-0812">Transmembrane</keyword>
<evidence type="ECO:0000259" key="9">
    <source>
        <dbReference type="PROSITE" id="PS50887"/>
    </source>
</evidence>
<dbReference type="Gene3D" id="3.90.1640.10">
    <property type="entry name" value="inorganic pyrophosphatase (n-terminal core)"/>
    <property type="match status" value="1"/>
</dbReference>
<keyword evidence="7" id="KW-0479">Metal-binding</keyword>
<feature type="transmembrane region" description="Helical" evidence="8">
    <location>
        <begin position="30"/>
        <end position="63"/>
    </location>
</feature>
<dbReference type="PANTHER" id="PTHR47618:SF2">
    <property type="entry name" value="CYCLIC-DI-AMP PHOSPHODIESTERASE GDPP"/>
    <property type="match status" value="1"/>
</dbReference>
<dbReference type="InterPro" id="IPR014528">
    <property type="entry name" value="GdpP/PdeA"/>
</dbReference>
<feature type="binding site" evidence="7">
    <location>
        <position position="464"/>
    </location>
    <ligand>
        <name>Mn(2+)</name>
        <dbReference type="ChEBI" id="CHEBI:29035"/>
        <label>2</label>
    </ligand>
</feature>
<evidence type="ECO:0000256" key="2">
    <source>
        <dbReference type="ARBA" id="ARBA00022475"/>
    </source>
</evidence>
<protein>
    <recommendedName>
        <fullName evidence="6">Cyclic-di-AMP phosphodiesterase</fullName>
        <ecNumber evidence="6">3.1.4.-</ecNumber>
    </recommendedName>
</protein>
<organism evidence="10 11">
    <name type="scientific">Paucilactobacillus oligofermentans DSM 15707 = LMG 22743</name>
    <dbReference type="NCBI Taxonomy" id="1423778"/>
    <lineage>
        <taxon>Bacteria</taxon>
        <taxon>Bacillati</taxon>
        <taxon>Bacillota</taxon>
        <taxon>Bacilli</taxon>
        <taxon>Lactobacillales</taxon>
        <taxon>Lactobacillaceae</taxon>
        <taxon>Paucilactobacillus</taxon>
    </lineage>
</organism>
<dbReference type="GO" id="GO:0003676">
    <property type="term" value="F:nucleic acid binding"/>
    <property type="evidence" value="ECO:0007669"/>
    <property type="project" value="UniProtKB-UniRule"/>
</dbReference>
<name>A0A0R1RM55_9LACO</name>
<feature type="binding site" evidence="7">
    <location>
        <position position="520"/>
    </location>
    <ligand>
        <name>Mn(2+)</name>
        <dbReference type="ChEBI" id="CHEBI:29035"/>
        <label>2</label>
    </ligand>
</feature>
<dbReference type="GO" id="GO:0005886">
    <property type="term" value="C:plasma membrane"/>
    <property type="evidence" value="ECO:0007669"/>
    <property type="project" value="UniProtKB-SubCell"/>
</dbReference>
<sequence length="679" mass="76676">MIGATMKDFFDRENIEIFIKNTNVRSLALFLFVVSGLGIIFAFLMGWIYGLIMLVLIVIGLYFSIELLQKMATDTHEYLNDLAYRIKTGEQQALLEMPIGILVFDDKDKVEWINPYLAHFFGDEDLIGNQLEAVEPELFKKIKAHWDDEDYHTIEWAGKQFTLLVQADFNIAYLMDVTKYIEIESLYEDDKLVLGNIYLDNYAEISQGMSDSDISNLRNYITSELNEWAEKYGLFIKTIDDDYYLILGHQSSLDIVEQNKFSILDVIRENTTKQNSPVTLSVGVAYGDNDLNKLSKLAQSNLDLALGRGGDQVVVKAADKQARFYGGKTNPMEKRTRVRARMISQALQELMTESDQIFVQGHRIPDMDSIGACLGIQRIAKMNNQECWIVLDNDHIHSDVAKLLEKVDEDGYQDIQDHIITVDQALEKATDHSLLIMVDHSKPKISMSESLFERLKSRVMIIDHHRRGEEFPENPILVYIEPYASSTCELIAEMIEYQPRDSEGINKLEATAMLTGIQVDTKSFTLRAGTRTFDAASYLRSAGADGLLIQELMKENVDSYMQRNYLISRVEILNQTMALSAGENDVIYDSVTTAQAADSLLTMDGIDASFVITLRDDHSVGISARSVGDFNVQVIMEAMGGGGHLSNAATQINDKTVAEVRADLIEILNKPENEDENEE</sequence>
<dbReference type="STRING" id="1423778.FC70_GL001294"/>
<dbReference type="Gene3D" id="3.30.450.20">
    <property type="entry name" value="PAS domain"/>
    <property type="match status" value="1"/>
</dbReference>
<dbReference type="SMART" id="SM00267">
    <property type="entry name" value="GGDEF"/>
    <property type="match status" value="1"/>
</dbReference>
<evidence type="ECO:0000256" key="4">
    <source>
        <dbReference type="ARBA" id="ARBA00022989"/>
    </source>
</evidence>
<keyword evidence="11" id="KW-1185">Reference proteome</keyword>
<dbReference type="InterPro" id="IPR049553">
    <property type="entry name" value="GdpP-like_PAS"/>
</dbReference>
<feature type="binding site" evidence="7">
    <location>
        <position position="439"/>
    </location>
    <ligand>
        <name>Mn(2+)</name>
        <dbReference type="ChEBI" id="CHEBI:29035"/>
        <label>1</label>
    </ligand>
</feature>
<feature type="binding site" evidence="7">
    <location>
        <position position="366"/>
    </location>
    <ligand>
        <name>Mn(2+)</name>
        <dbReference type="ChEBI" id="CHEBI:29035"/>
        <label>1</label>
    </ligand>
</feature>
<dbReference type="InterPro" id="IPR000160">
    <property type="entry name" value="GGDEF_dom"/>
</dbReference>
<evidence type="ECO:0000256" key="5">
    <source>
        <dbReference type="ARBA" id="ARBA00023136"/>
    </source>
</evidence>
<reference evidence="10 11" key="1">
    <citation type="journal article" date="2015" name="Genome Announc.">
        <title>Expanding the biotechnology potential of lactobacilli through comparative genomics of 213 strains and associated genera.</title>
        <authorList>
            <person name="Sun Z."/>
            <person name="Harris H.M."/>
            <person name="McCann A."/>
            <person name="Guo C."/>
            <person name="Argimon S."/>
            <person name="Zhang W."/>
            <person name="Yang X."/>
            <person name="Jeffery I.B."/>
            <person name="Cooney J.C."/>
            <person name="Kagawa T.F."/>
            <person name="Liu W."/>
            <person name="Song Y."/>
            <person name="Salvetti E."/>
            <person name="Wrobel A."/>
            <person name="Rasinkangas P."/>
            <person name="Parkhill J."/>
            <person name="Rea M.C."/>
            <person name="O'Sullivan O."/>
            <person name="Ritari J."/>
            <person name="Douillard F.P."/>
            <person name="Paul Ross R."/>
            <person name="Yang R."/>
            <person name="Briner A.E."/>
            <person name="Felis G.E."/>
            <person name="de Vos W.M."/>
            <person name="Barrangou R."/>
            <person name="Klaenhammer T.R."/>
            <person name="Caufield P.W."/>
            <person name="Cui Y."/>
            <person name="Zhang H."/>
            <person name="O'Toole P.W."/>
        </authorList>
    </citation>
    <scope>NUCLEOTIDE SEQUENCE [LARGE SCALE GENOMIC DNA]</scope>
    <source>
        <strain evidence="10 11">DSM 15707</strain>
    </source>
</reference>
<dbReference type="SUPFAM" id="SSF64182">
    <property type="entry name" value="DHH phosphoesterases"/>
    <property type="match status" value="1"/>
</dbReference>
<evidence type="ECO:0000256" key="1">
    <source>
        <dbReference type="ARBA" id="ARBA00004651"/>
    </source>
</evidence>
<comment type="catalytic activity">
    <reaction evidence="6">
        <text>3',3'-c-di-AMP + H2O = 5'-O-phosphonoadenylyl-(3'-&gt;5')-adenosine + H(+)</text>
        <dbReference type="Rhea" id="RHEA:54420"/>
        <dbReference type="ChEBI" id="CHEBI:15377"/>
        <dbReference type="ChEBI" id="CHEBI:15378"/>
        <dbReference type="ChEBI" id="CHEBI:71500"/>
        <dbReference type="ChEBI" id="CHEBI:138171"/>
    </reaction>
</comment>
<comment type="function">
    <text evidence="6">Has phosphodiesterase (PDE) activity against cyclic-di-AMP (c-di-AMP).</text>
</comment>
<dbReference type="PANTHER" id="PTHR47618">
    <property type="entry name" value="BIFUNCTIONAL OLIGORIBONUCLEASE AND PAP PHOSPHATASE NRNA"/>
    <property type="match status" value="1"/>
</dbReference>